<dbReference type="Pfam" id="PF02782">
    <property type="entry name" value="FGGY_C"/>
    <property type="match status" value="1"/>
</dbReference>
<accession>A0A497X428</accession>
<evidence type="ECO:0000259" key="11">
    <source>
        <dbReference type="Pfam" id="PF00370"/>
    </source>
</evidence>
<dbReference type="InterPro" id="IPR006000">
    <property type="entry name" value="Xylulokinase"/>
</dbReference>
<dbReference type="InterPro" id="IPR018484">
    <property type="entry name" value="FGGY_N"/>
</dbReference>
<keyword evidence="14" id="KW-1185">Reference proteome</keyword>
<protein>
    <recommendedName>
        <fullName evidence="8 10">Xylulose kinase</fullName>
        <shortName evidence="8 10">Xylulokinase</shortName>
        <ecNumber evidence="8 10">2.7.1.17</ecNumber>
    </recommendedName>
</protein>
<dbReference type="GO" id="GO:0004856">
    <property type="term" value="F:D-xylulokinase activity"/>
    <property type="evidence" value="ECO:0007669"/>
    <property type="project" value="UniProtKB-UniRule"/>
</dbReference>
<dbReference type="CDD" id="cd07808">
    <property type="entry name" value="ASKHA_NBD_FGGY_EcXK-like"/>
    <property type="match status" value="1"/>
</dbReference>
<dbReference type="GO" id="GO:0005998">
    <property type="term" value="P:xylulose catabolic process"/>
    <property type="evidence" value="ECO:0007669"/>
    <property type="project" value="UniProtKB-UniRule"/>
</dbReference>
<dbReference type="PANTHER" id="PTHR43095:SF6">
    <property type="entry name" value="XYLULOSE KINASE"/>
    <property type="match status" value="1"/>
</dbReference>
<dbReference type="PIRSF" id="PIRSF000538">
    <property type="entry name" value="GlpK"/>
    <property type="match status" value="1"/>
</dbReference>
<evidence type="ECO:0000256" key="9">
    <source>
        <dbReference type="RuleBase" id="RU003733"/>
    </source>
</evidence>
<evidence type="ECO:0000313" key="14">
    <source>
        <dbReference type="Proteomes" id="UP000269157"/>
    </source>
</evidence>
<evidence type="ECO:0000256" key="6">
    <source>
        <dbReference type="ARBA" id="ARBA00022840"/>
    </source>
</evidence>
<dbReference type="PROSITE" id="PS00445">
    <property type="entry name" value="FGGY_KINASES_2"/>
    <property type="match status" value="1"/>
</dbReference>
<feature type="active site" description="Proton acceptor" evidence="8">
    <location>
        <position position="234"/>
    </location>
</feature>
<proteinExistence type="inferred from homology"/>
<dbReference type="Pfam" id="PF00370">
    <property type="entry name" value="FGGY_N"/>
    <property type="match status" value="1"/>
</dbReference>
<dbReference type="HAMAP" id="MF_02220">
    <property type="entry name" value="XylB"/>
    <property type="match status" value="1"/>
</dbReference>
<evidence type="ECO:0000256" key="5">
    <source>
        <dbReference type="ARBA" id="ARBA00022777"/>
    </source>
</evidence>
<keyword evidence="5 8" id="KW-0418">Kinase</keyword>
<evidence type="ECO:0000256" key="7">
    <source>
        <dbReference type="ARBA" id="ARBA00023277"/>
    </source>
</evidence>
<sequence>MTFLGIDLGTSGLRALLVDADGHVIGATERHYDVSHPQSGWSEQDPADWVRALEGAVEDMRAAHPEFANLKGIGVAGHMHGATLLDDAGSVLRPCILWNDTRASAEAARLDGTGKVRELSGNIVFPGFTAPKLDWVRIREPEVFAKTARVLLPAAYLNYYLTGDYVADMSDSAGTAWLDVGKRDWSDHLLKVGHMRRDQMPRLVEGSEAAGLLRGDLSAKWGVSDVTIAGGAGDNAAAACGIGAMDEGQGFVSLGTSGVVLAARAGYRSAPDTALHTFCHAVPDRWYQMGVMLSATDSLNWLARITGTSPKELTAGLGEDLQRPGSVRFLPYLSGERTPHNDANIRGSFTGLSAGTTRDDMTRAVLEGVAFGLRDSFEALKSTGANLEQLIAIGGGTGSRYWLHLIATVLGVPLALPAGGEFGAALGAARLGMAATGMPLDQIMTTPEISEVIQPDRALQTEYDAAYEKFRAAYPVIKKAQ</sequence>
<dbReference type="SUPFAM" id="SSF53067">
    <property type="entry name" value="Actin-like ATPase domain"/>
    <property type="match status" value="2"/>
</dbReference>
<comment type="catalytic activity">
    <reaction evidence="8 10">
        <text>D-xylulose + ATP = D-xylulose 5-phosphate + ADP + H(+)</text>
        <dbReference type="Rhea" id="RHEA:10964"/>
        <dbReference type="ChEBI" id="CHEBI:15378"/>
        <dbReference type="ChEBI" id="CHEBI:17140"/>
        <dbReference type="ChEBI" id="CHEBI:30616"/>
        <dbReference type="ChEBI" id="CHEBI:57737"/>
        <dbReference type="ChEBI" id="CHEBI:456216"/>
        <dbReference type="EC" id="2.7.1.17"/>
    </reaction>
</comment>
<dbReference type="EMBL" id="RCCE01000002">
    <property type="protein sequence ID" value="RLJ59234.1"/>
    <property type="molecule type" value="Genomic_DNA"/>
</dbReference>
<evidence type="ECO:0000256" key="2">
    <source>
        <dbReference type="ARBA" id="ARBA00022629"/>
    </source>
</evidence>
<keyword evidence="6 8" id="KW-0067">ATP-binding</keyword>
<feature type="domain" description="Carbohydrate kinase FGGY N-terminal" evidence="11">
    <location>
        <begin position="3"/>
        <end position="241"/>
    </location>
</feature>
<dbReference type="GO" id="GO:0042732">
    <property type="term" value="P:D-xylose metabolic process"/>
    <property type="evidence" value="ECO:0007669"/>
    <property type="project" value="UniProtKB-KW"/>
</dbReference>
<comment type="function">
    <text evidence="8">Catalyzes the phosphorylation of D-xylulose to D-xylulose 5-phosphate.</text>
</comment>
<feature type="binding site" evidence="8">
    <location>
        <begin position="79"/>
        <end position="80"/>
    </location>
    <ligand>
        <name>substrate</name>
    </ligand>
</feature>
<evidence type="ECO:0000256" key="4">
    <source>
        <dbReference type="ARBA" id="ARBA00022741"/>
    </source>
</evidence>
<dbReference type="RefSeq" id="WP_121023284.1">
    <property type="nucleotide sequence ID" value="NZ_RCCE01000002.1"/>
</dbReference>
<dbReference type="InterPro" id="IPR000577">
    <property type="entry name" value="Carb_kinase_FGGY"/>
</dbReference>
<keyword evidence="2 8" id="KW-0859">Xylose metabolism</keyword>
<evidence type="ECO:0000256" key="8">
    <source>
        <dbReference type="HAMAP-Rule" id="MF_02220"/>
    </source>
</evidence>
<keyword evidence="3 8" id="KW-0808">Transferase</keyword>
<dbReference type="GO" id="GO:0005524">
    <property type="term" value="F:ATP binding"/>
    <property type="evidence" value="ECO:0007669"/>
    <property type="project" value="UniProtKB-UniRule"/>
</dbReference>
<comment type="similarity">
    <text evidence="1 8 9">Belongs to the FGGY kinase family.</text>
</comment>
<organism evidence="13 14">
    <name type="scientific">Litoreibacter meonggei</name>
    <dbReference type="NCBI Taxonomy" id="1049199"/>
    <lineage>
        <taxon>Bacteria</taxon>
        <taxon>Pseudomonadati</taxon>
        <taxon>Pseudomonadota</taxon>
        <taxon>Alphaproteobacteria</taxon>
        <taxon>Rhodobacterales</taxon>
        <taxon>Roseobacteraceae</taxon>
        <taxon>Litoreibacter</taxon>
    </lineage>
</organism>
<feature type="site" description="Important for activity" evidence="8">
    <location>
        <position position="7"/>
    </location>
</feature>
<dbReference type="EC" id="2.7.1.17" evidence="8 10"/>
<evidence type="ECO:0000256" key="10">
    <source>
        <dbReference type="RuleBase" id="RU364073"/>
    </source>
</evidence>
<dbReference type="OrthoDB" id="9805576at2"/>
<evidence type="ECO:0000256" key="3">
    <source>
        <dbReference type="ARBA" id="ARBA00022679"/>
    </source>
</evidence>
<dbReference type="Gene3D" id="3.30.420.40">
    <property type="match status" value="2"/>
</dbReference>
<evidence type="ECO:0000313" key="13">
    <source>
        <dbReference type="EMBL" id="RLJ59234.1"/>
    </source>
</evidence>
<dbReference type="InterPro" id="IPR018483">
    <property type="entry name" value="Carb_kinase_FGGY_CS"/>
</dbReference>
<dbReference type="PANTHER" id="PTHR43095">
    <property type="entry name" value="SUGAR KINASE"/>
    <property type="match status" value="1"/>
</dbReference>
<keyword evidence="4 8" id="KW-0547">Nucleotide-binding</keyword>
<dbReference type="NCBIfam" id="TIGR01312">
    <property type="entry name" value="XylB"/>
    <property type="match status" value="1"/>
</dbReference>
<dbReference type="AlphaFoldDB" id="A0A497X428"/>
<name>A0A497X428_9RHOB</name>
<evidence type="ECO:0000256" key="1">
    <source>
        <dbReference type="ARBA" id="ARBA00009156"/>
    </source>
</evidence>
<gene>
    <name evidence="8 10" type="primary">xylB</name>
    <name evidence="13" type="ORF">BCF46_1381</name>
</gene>
<dbReference type="InterPro" id="IPR043129">
    <property type="entry name" value="ATPase_NBD"/>
</dbReference>
<evidence type="ECO:0000259" key="12">
    <source>
        <dbReference type="Pfam" id="PF02782"/>
    </source>
</evidence>
<keyword evidence="7 8" id="KW-0119">Carbohydrate metabolism</keyword>
<feature type="domain" description="Carbohydrate kinase FGGY C-terminal" evidence="12">
    <location>
        <begin position="251"/>
        <end position="435"/>
    </location>
</feature>
<dbReference type="Proteomes" id="UP000269157">
    <property type="component" value="Unassembled WGS sequence"/>
</dbReference>
<reference evidence="13 14" key="1">
    <citation type="submission" date="2018-10" db="EMBL/GenBank/DDBJ databases">
        <title>Genomic Encyclopedia of Archaeal and Bacterial Type Strains, Phase II (KMG-II): from individual species to whole genera.</title>
        <authorList>
            <person name="Goeker M."/>
        </authorList>
    </citation>
    <scope>NUCLEOTIDE SEQUENCE [LARGE SCALE GENOMIC DNA]</scope>
    <source>
        <strain evidence="13 14">DSM 29466</strain>
    </source>
</reference>
<comment type="caution">
    <text evidence="13">The sequence shown here is derived from an EMBL/GenBank/DDBJ whole genome shotgun (WGS) entry which is preliminary data.</text>
</comment>
<dbReference type="InterPro" id="IPR050406">
    <property type="entry name" value="FGGY_Carb_Kinase"/>
</dbReference>
<dbReference type="InterPro" id="IPR018485">
    <property type="entry name" value="FGGY_C"/>
</dbReference>